<proteinExistence type="predicted"/>
<reference evidence="1 2" key="3">
    <citation type="journal article" date="2012" name="J. Bacteriol.">
        <title>Genome Sequence of Paenibacillus terrae HPL-003, a Xylanase-Producing Bacterium Isolated from Soil Found in Forest Residue.</title>
        <authorList>
            <person name="Shin S.H."/>
            <person name="Kim S."/>
            <person name="Kim J.Y."/>
            <person name="Song H.Y."/>
            <person name="Cho S.J."/>
            <person name="Kim D.R."/>
            <person name="Lee K.I."/>
            <person name="Lim H.K."/>
            <person name="Park N.J."/>
            <person name="Hwang I.T."/>
            <person name="Yang K.S."/>
        </authorList>
    </citation>
    <scope>NUCLEOTIDE SEQUENCE [LARGE SCALE GENOMIC DNA]</scope>
    <source>
        <strain evidence="1 2">HPL-003</strain>
    </source>
</reference>
<reference key="2">
    <citation type="submission" date="2011-11" db="EMBL/GenBank/DDBJ databases">
        <authorList>
            <person name="Shin S.H."/>
            <person name="Kim S."/>
            <person name="Kim J.Y."/>
        </authorList>
    </citation>
    <scope>NUCLEOTIDE SEQUENCE</scope>
    <source>
        <strain>HPL-003</strain>
    </source>
</reference>
<sequence length="105" mass="11462">MVLAQEEETNVPGAEGLGIEAVAVDPRVVKEILIQEPERLQGLILEIGTQHEETEADDKAPQALQSPIPGLILTEEFQVQEIIREILVIVALPSRVVFLALQATC</sequence>
<gene>
    <name evidence="1" type="ordered locus">HPL003_13705</name>
</gene>
<dbReference type="Proteomes" id="UP000005876">
    <property type="component" value="Chromosome"/>
</dbReference>
<reference evidence="2" key="1">
    <citation type="submission" date="2011-11" db="EMBL/GenBank/DDBJ databases">
        <title>Complete sequence of Paenibacillus terrae HPL-003.</title>
        <authorList>
            <person name="Shin S.H."/>
            <person name="Kim S."/>
            <person name="Kim J.Y."/>
        </authorList>
    </citation>
    <scope>NUCLEOTIDE SEQUENCE [LARGE SCALE GENOMIC DNA]</scope>
    <source>
        <strain evidence="2">HPL-003</strain>
    </source>
</reference>
<dbReference type="HOGENOM" id="CLU_2233884_0_0_9"/>
<dbReference type="AlphaFoldDB" id="G7VYV2"/>
<organism evidence="1 2">
    <name type="scientific">Paenibacillus terrae (strain HPL-003)</name>
    <dbReference type="NCBI Taxonomy" id="985665"/>
    <lineage>
        <taxon>Bacteria</taxon>
        <taxon>Bacillati</taxon>
        <taxon>Bacillota</taxon>
        <taxon>Bacilli</taxon>
        <taxon>Bacillales</taxon>
        <taxon>Paenibacillaceae</taxon>
        <taxon>Paenibacillus</taxon>
    </lineage>
</organism>
<protein>
    <submittedName>
        <fullName evidence="1">Uncharacterized protein</fullName>
    </submittedName>
</protein>
<name>G7VYV2_PAETH</name>
<evidence type="ECO:0000313" key="1">
    <source>
        <dbReference type="EMBL" id="AET59492.1"/>
    </source>
</evidence>
<evidence type="ECO:0000313" key="2">
    <source>
        <dbReference type="Proteomes" id="UP000005876"/>
    </source>
</evidence>
<accession>G7VYV2</accession>
<dbReference type="KEGG" id="pta:HPL003_13705"/>
<dbReference type="EMBL" id="CP003107">
    <property type="protein sequence ID" value="AET59492.1"/>
    <property type="molecule type" value="Genomic_DNA"/>
</dbReference>